<evidence type="ECO:0000256" key="1">
    <source>
        <dbReference type="ARBA" id="ARBA00001096"/>
    </source>
</evidence>
<gene>
    <name evidence="6" type="ORF">SAMN04244571_00745</name>
    <name evidence="7" type="ORF">SAMN04244574_01299</name>
</gene>
<dbReference type="InterPro" id="IPR011013">
    <property type="entry name" value="Gal_mutarotase_sf_dom"/>
</dbReference>
<dbReference type="PIRSF" id="PIRSF016020">
    <property type="entry name" value="PHexose_mutarotase"/>
    <property type="match status" value="1"/>
</dbReference>
<keyword evidence="3 4" id="KW-0413">Isomerase</keyword>
<dbReference type="PANTHER" id="PTHR11122">
    <property type="entry name" value="APOSPORY-ASSOCIATED PROTEIN C-RELATED"/>
    <property type="match status" value="1"/>
</dbReference>
<evidence type="ECO:0000256" key="5">
    <source>
        <dbReference type="PIRSR" id="PIRSR016020-1"/>
    </source>
</evidence>
<keyword evidence="8" id="KW-1185">Reference proteome</keyword>
<evidence type="ECO:0000313" key="6">
    <source>
        <dbReference type="EMBL" id="SFA90463.1"/>
    </source>
</evidence>
<comment type="catalytic activity">
    <reaction evidence="1">
        <text>alpha-D-glucose 6-phosphate = beta-D-glucose 6-phosphate</text>
        <dbReference type="Rhea" id="RHEA:16249"/>
        <dbReference type="ChEBI" id="CHEBI:58225"/>
        <dbReference type="ChEBI" id="CHEBI:58247"/>
        <dbReference type="EC" id="5.1.3.15"/>
    </reaction>
</comment>
<evidence type="ECO:0000256" key="2">
    <source>
        <dbReference type="ARBA" id="ARBA00005866"/>
    </source>
</evidence>
<dbReference type="Pfam" id="PF01263">
    <property type="entry name" value="Aldose_epim"/>
    <property type="match status" value="1"/>
</dbReference>
<dbReference type="Gene3D" id="2.70.98.10">
    <property type="match status" value="1"/>
</dbReference>
<dbReference type="Proteomes" id="UP000199579">
    <property type="component" value="Unassembled WGS sequence"/>
</dbReference>
<feature type="active site" evidence="5">
    <location>
        <position position="174"/>
    </location>
</feature>
<dbReference type="InterPro" id="IPR008183">
    <property type="entry name" value="Aldose_1/G6P_1-epimerase"/>
</dbReference>
<reference evidence="6 8" key="2">
    <citation type="submission" date="2016-10" db="EMBL/GenBank/DDBJ databases">
        <authorList>
            <person name="Varghese N."/>
            <person name="Submissions S."/>
        </authorList>
    </citation>
    <scope>NUCLEOTIDE SEQUENCE [LARGE SCALE GENOMIC DNA]</scope>
    <source>
        <strain evidence="6 8">DSM 282</strain>
    </source>
</reference>
<comment type="similarity">
    <text evidence="2 4">Belongs to the glucose-6-phosphate 1-epimerase family.</text>
</comment>
<dbReference type="EC" id="5.1.3.15" evidence="4"/>
<evidence type="ECO:0000256" key="3">
    <source>
        <dbReference type="ARBA" id="ARBA00023235"/>
    </source>
</evidence>
<organism evidence="7 9">
    <name type="scientific">Azotobacter beijerinckii</name>
    <dbReference type="NCBI Taxonomy" id="170623"/>
    <lineage>
        <taxon>Bacteria</taxon>
        <taxon>Pseudomonadati</taxon>
        <taxon>Pseudomonadota</taxon>
        <taxon>Gammaproteobacteria</taxon>
        <taxon>Pseudomonadales</taxon>
        <taxon>Pseudomonadaceae</taxon>
        <taxon>Azotobacter</taxon>
    </lineage>
</organism>
<evidence type="ECO:0000256" key="4">
    <source>
        <dbReference type="PIRNR" id="PIRNR016020"/>
    </source>
</evidence>
<dbReference type="EMBL" id="FOSX01000014">
    <property type="protein sequence ID" value="SFK63304.1"/>
    <property type="molecule type" value="Genomic_DNA"/>
</dbReference>
<sequence>MNHAATLPQVERVEMDELPCWRIRTAAAELLVAEQGAQILSYQRDGEPPLIWLSEQAEFRRGQSVRGGVPVCWPWFGDLARNPAGVRAMREGEGEGPAPAHGEVRGRDWQLLDIAKENGAVTLAFSLLLPSGGLPDWPHALDLTLAIRLDERLDLRLTTHNRGSYRVALSQALHTYLAVSDIREASIEGLDGLRYIETLEGWDERQQSGILHFAGETDRIYLDTPPRLDLVDPGWKRRICLEASGSHSAIVWNPWIDKAARLSQFADDAWQRMLCIETANVLDDAVELAPDQSATLALCLWSEPL</sequence>
<dbReference type="AlphaFoldDB" id="A0A1I4B3N2"/>
<reference evidence="7 9" key="1">
    <citation type="submission" date="2016-10" db="EMBL/GenBank/DDBJ databases">
        <authorList>
            <person name="de Groot N.N."/>
        </authorList>
    </citation>
    <scope>NUCLEOTIDE SEQUENCE [LARGE SCALE GENOMIC DNA]</scope>
    <source>
        <strain evidence="7 9">DSM 381</strain>
    </source>
</reference>
<dbReference type="Proteomes" id="UP000198861">
    <property type="component" value="Unassembled WGS sequence"/>
</dbReference>
<protein>
    <recommendedName>
        <fullName evidence="4">Putative glucose-6-phosphate 1-epimerase</fullName>
        <ecNumber evidence="4">5.1.3.15</ecNumber>
    </recommendedName>
</protein>
<feature type="active site" evidence="5">
    <location>
        <position position="277"/>
    </location>
</feature>
<evidence type="ECO:0000313" key="8">
    <source>
        <dbReference type="Proteomes" id="UP000198861"/>
    </source>
</evidence>
<dbReference type="CDD" id="cd09020">
    <property type="entry name" value="D-hex-6-P-epi_like"/>
    <property type="match status" value="1"/>
</dbReference>
<dbReference type="GO" id="GO:0005975">
    <property type="term" value="P:carbohydrate metabolic process"/>
    <property type="evidence" value="ECO:0007669"/>
    <property type="project" value="InterPro"/>
</dbReference>
<evidence type="ECO:0000313" key="9">
    <source>
        <dbReference type="Proteomes" id="UP000199579"/>
    </source>
</evidence>
<dbReference type="EMBL" id="FOKJ01000007">
    <property type="protein sequence ID" value="SFA90463.1"/>
    <property type="molecule type" value="Genomic_DNA"/>
</dbReference>
<evidence type="ECO:0000313" key="7">
    <source>
        <dbReference type="EMBL" id="SFK63304.1"/>
    </source>
</evidence>
<accession>A0A1I4B3N2</accession>
<dbReference type="InterPro" id="IPR025532">
    <property type="entry name" value="G6P_1-epimerase"/>
</dbReference>
<dbReference type="InterPro" id="IPR014718">
    <property type="entry name" value="GH-type_carb-bd"/>
</dbReference>
<dbReference type="PANTHER" id="PTHR11122:SF13">
    <property type="entry name" value="GLUCOSE-6-PHOSPHATE 1-EPIMERASE"/>
    <property type="match status" value="1"/>
</dbReference>
<dbReference type="RefSeq" id="WP_090937474.1">
    <property type="nucleotide sequence ID" value="NZ_FOKJ01000007.1"/>
</dbReference>
<proteinExistence type="inferred from homology"/>
<dbReference type="SUPFAM" id="SSF74650">
    <property type="entry name" value="Galactose mutarotase-like"/>
    <property type="match status" value="1"/>
</dbReference>
<name>A0A1I4B3N2_9GAMM</name>
<dbReference type="GO" id="GO:0047938">
    <property type="term" value="F:glucose-6-phosphate 1-epimerase activity"/>
    <property type="evidence" value="ECO:0007669"/>
    <property type="project" value="UniProtKB-UniRule"/>
</dbReference>
<dbReference type="GO" id="GO:0030246">
    <property type="term" value="F:carbohydrate binding"/>
    <property type="evidence" value="ECO:0007669"/>
    <property type="project" value="UniProtKB-UniRule"/>
</dbReference>